<dbReference type="InterPro" id="IPR056362">
    <property type="entry name" value="AtuA-like_ferredoxin_dom"/>
</dbReference>
<gene>
    <name evidence="2" type="ORF">GTP69_20130</name>
</gene>
<dbReference type="PANTHER" id="PTHR47708:SF2">
    <property type="entry name" value="SI:CH73-132F6.5"/>
    <property type="match status" value="1"/>
</dbReference>
<organism evidence="2 3">
    <name type="scientific">Duganella levis</name>
    <dbReference type="NCBI Taxonomy" id="2692169"/>
    <lineage>
        <taxon>Bacteria</taxon>
        <taxon>Pseudomonadati</taxon>
        <taxon>Pseudomonadota</taxon>
        <taxon>Betaproteobacteria</taxon>
        <taxon>Burkholderiales</taxon>
        <taxon>Oxalobacteraceae</taxon>
        <taxon>Telluria group</taxon>
        <taxon>Duganella</taxon>
    </lineage>
</organism>
<reference evidence="2 3" key="1">
    <citation type="submission" date="2019-12" db="EMBL/GenBank/DDBJ databases">
        <title>Novel species isolated from a subtropical stream in China.</title>
        <authorList>
            <person name="Lu H."/>
        </authorList>
    </citation>
    <scope>NUCLEOTIDE SEQUENCE [LARGE SCALE GENOMIC DNA]</scope>
    <source>
        <strain evidence="2 3">CY42W</strain>
    </source>
</reference>
<sequence>MLLREIAHARAGDKGDVSNIALIAYNPADYALLARLVTAQRVKQHFAGIVTGAVLRYELPALGALNFVLHGALGGGVTRSLALDAHGKSLGSALLAMALEDPR</sequence>
<accession>A0ABW9W3Z7</accession>
<dbReference type="RefSeq" id="WP_161056510.1">
    <property type="nucleotide sequence ID" value="NZ_WWCT01000017.1"/>
</dbReference>
<proteinExistence type="predicted"/>
<comment type="caution">
    <text evidence="2">The sequence shown here is derived from an EMBL/GenBank/DDBJ whole genome shotgun (WGS) entry which is preliminary data.</text>
</comment>
<evidence type="ECO:0000313" key="3">
    <source>
        <dbReference type="Proteomes" id="UP000642144"/>
    </source>
</evidence>
<evidence type="ECO:0000259" key="1">
    <source>
        <dbReference type="Pfam" id="PF23544"/>
    </source>
</evidence>
<name>A0ABW9W3Z7_9BURK</name>
<keyword evidence="3" id="KW-1185">Reference proteome</keyword>
<evidence type="ECO:0000313" key="2">
    <source>
        <dbReference type="EMBL" id="MYN28712.1"/>
    </source>
</evidence>
<dbReference type="Proteomes" id="UP000642144">
    <property type="component" value="Unassembled WGS sequence"/>
</dbReference>
<protein>
    <recommendedName>
        <fullName evidence="1">AtuA-like ferredoxin-fold domain-containing protein</fullName>
    </recommendedName>
</protein>
<dbReference type="PANTHER" id="PTHR47708">
    <property type="match status" value="1"/>
</dbReference>
<dbReference type="EMBL" id="WWCT01000017">
    <property type="protein sequence ID" value="MYN28712.1"/>
    <property type="molecule type" value="Genomic_DNA"/>
</dbReference>
<feature type="domain" description="AtuA-like ferredoxin-fold" evidence="1">
    <location>
        <begin position="1"/>
        <end position="99"/>
    </location>
</feature>
<dbReference type="Pfam" id="PF23544">
    <property type="entry name" value="AtuA_ferredoxin"/>
    <property type="match status" value="1"/>
</dbReference>